<sequence length="326" mass="35492">MGSTITVGKHAAAFRAADGLVYFALYEKTYESNVSPKTPRWSCIHFGTLDSAIQRIFDFGGSCEGGMLCGPARRQILPETYIGHWLKLMKAPHAMPDRRVTLRTGDGFANAFSGETCARGADAFNQAGFGFIADEIAQGKAASPDLHAYAGPLARLWADKIVHPWRIIEDGPCLDSTTAPSLGYNPTPARAFTVRQVEAYKADENNILMRDADGSWRIAGWAYSIVGDYVRSLAAEEQSLPGSYRTRIEALRAALEAAPPLPEGTTVTINPGEWTWRCSDEFRALMAGSEPFTVPAQIALENCITFAKPDRVTWSLPGEQALIAAE</sequence>
<accession>A0A366FH77</accession>
<dbReference type="Proteomes" id="UP000253529">
    <property type="component" value="Unassembled WGS sequence"/>
</dbReference>
<protein>
    <submittedName>
        <fullName evidence="1">Uncharacterized protein</fullName>
    </submittedName>
</protein>
<gene>
    <name evidence="1" type="ORF">DFR50_11238</name>
</gene>
<dbReference type="OrthoDB" id="8477376at2"/>
<organism evidence="1 2">
    <name type="scientific">Roseiarcus fermentans</name>
    <dbReference type="NCBI Taxonomy" id="1473586"/>
    <lineage>
        <taxon>Bacteria</taxon>
        <taxon>Pseudomonadati</taxon>
        <taxon>Pseudomonadota</taxon>
        <taxon>Alphaproteobacteria</taxon>
        <taxon>Hyphomicrobiales</taxon>
        <taxon>Roseiarcaceae</taxon>
        <taxon>Roseiarcus</taxon>
    </lineage>
</organism>
<evidence type="ECO:0000313" key="2">
    <source>
        <dbReference type="Proteomes" id="UP000253529"/>
    </source>
</evidence>
<name>A0A366FH77_9HYPH</name>
<evidence type="ECO:0000313" key="1">
    <source>
        <dbReference type="EMBL" id="RBP13069.1"/>
    </source>
</evidence>
<proteinExistence type="predicted"/>
<dbReference type="AlphaFoldDB" id="A0A366FH77"/>
<comment type="caution">
    <text evidence="1">The sequence shown here is derived from an EMBL/GenBank/DDBJ whole genome shotgun (WGS) entry which is preliminary data.</text>
</comment>
<dbReference type="RefSeq" id="WP_113889488.1">
    <property type="nucleotide sequence ID" value="NZ_QNRK01000012.1"/>
</dbReference>
<reference evidence="1 2" key="1">
    <citation type="submission" date="2018-06" db="EMBL/GenBank/DDBJ databases">
        <title>Genomic Encyclopedia of Type Strains, Phase IV (KMG-IV): sequencing the most valuable type-strain genomes for metagenomic binning, comparative biology and taxonomic classification.</title>
        <authorList>
            <person name="Goeker M."/>
        </authorList>
    </citation>
    <scope>NUCLEOTIDE SEQUENCE [LARGE SCALE GENOMIC DNA]</scope>
    <source>
        <strain evidence="1 2">DSM 24875</strain>
    </source>
</reference>
<keyword evidence="2" id="KW-1185">Reference proteome</keyword>
<dbReference type="EMBL" id="QNRK01000012">
    <property type="protein sequence ID" value="RBP13069.1"/>
    <property type="molecule type" value="Genomic_DNA"/>
</dbReference>